<feature type="compositionally biased region" description="Polar residues" evidence="1">
    <location>
        <begin position="161"/>
        <end position="172"/>
    </location>
</feature>
<dbReference type="WBParaSite" id="SVE_0421100.1">
    <property type="protein sequence ID" value="SVE_0421100.1"/>
    <property type="gene ID" value="SVE_0421100"/>
</dbReference>
<sequence length="198" mass="22902">MNNRINIYSYVSIMNDEEFNNWGRAFKEIHNRSPKKDDYDIAPVSIQEYFYKKDAERRALLKRKQPLECKMIVPNGDIINKPSIYSIVKRNRKTPGRFKKECGSKEVEKNVIERDKINDINTTPKKSILESPLKGWRMPSNFKNNILKTPTSEVKKRKVNGDSQAVTSSSPTKVILSKKSTGEIRKNLFHALKKLGSE</sequence>
<accession>A0A0K0F5W8</accession>
<reference evidence="3" key="2">
    <citation type="submission" date="2015-08" db="UniProtKB">
        <authorList>
            <consortium name="WormBaseParasite"/>
        </authorList>
    </citation>
    <scope>IDENTIFICATION</scope>
</reference>
<evidence type="ECO:0000313" key="2">
    <source>
        <dbReference type="Proteomes" id="UP000035680"/>
    </source>
</evidence>
<evidence type="ECO:0000256" key="1">
    <source>
        <dbReference type="SAM" id="MobiDB-lite"/>
    </source>
</evidence>
<reference evidence="2" key="1">
    <citation type="submission" date="2014-07" db="EMBL/GenBank/DDBJ databases">
        <authorList>
            <person name="Martin A.A"/>
            <person name="De Silva N."/>
        </authorList>
    </citation>
    <scope>NUCLEOTIDE SEQUENCE</scope>
</reference>
<organism evidence="2 3">
    <name type="scientific">Strongyloides venezuelensis</name>
    <name type="common">Threadworm</name>
    <dbReference type="NCBI Taxonomy" id="75913"/>
    <lineage>
        <taxon>Eukaryota</taxon>
        <taxon>Metazoa</taxon>
        <taxon>Ecdysozoa</taxon>
        <taxon>Nematoda</taxon>
        <taxon>Chromadorea</taxon>
        <taxon>Rhabditida</taxon>
        <taxon>Tylenchina</taxon>
        <taxon>Panagrolaimomorpha</taxon>
        <taxon>Strongyloidoidea</taxon>
        <taxon>Strongyloididae</taxon>
        <taxon>Strongyloides</taxon>
    </lineage>
</organism>
<dbReference type="Proteomes" id="UP000035680">
    <property type="component" value="Unassembled WGS sequence"/>
</dbReference>
<keyword evidence="2" id="KW-1185">Reference proteome</keyword>
<protein>
    <submittedName>
        <fullName evidence="3">PH domain-containing protein</fullName>
    </submittedName>
</protein>
<proteinExistence type="predicted"/>
<evidence type="ECO:0000313" key="3">
    <source>
        <dbReference type="WBParaSite" id="SVE_0421100.1"/>
    </source>
</evidence>
<dbReference type="AlphaFoldDB" id="A0A0K0F5W8"/>
<name>A0A0K0F5W8_STRVS</name>
<feature type="region of interest" description="Disordered" evidence="1">
    <location>
        <begin position="153"/>
        <end position="173"/>
    </location>
</feature>